<evidence type="ECO:0000259" key="1">
    <source>
        <dbReference type="Pfam" id="PF14530"/>
    </source>
</evidence>
<proteinExistence type="predicted"/>
<dbReference type="Gene3D" id="1.20.1260.10">
    <property type="match status" value="1"/>
</dbReference>
<protein>
    <submittedName>
        <fullName evidence="2">Ferritin-like domain-containing protein</fullName>
    </submittedName>
</protein>
<sequence length="135" mass="14259">MTGLPDALTGEHAAIYGYGVLGAHLRGPALDAARQAQAAHRSRRDTLFVDLAAADEPAPEAAPAYDLPFSVTNQDTAVALATQIEERTGAVWRTTLPDVTGSQRRLALDALTDCALRAARWRRMAGKAPGTVALP</sequence>
<evidence type="ECO:0000313" key="3">
    <source>
        <dbReference type="Proteomes" id="UP001501570"/>
    </source>
</evidence>
<dbReference type="EMBL" id="BAABJQ010000004">
    <property type="protein sequence ID" value="GAA5181838.1"/>
    <property type="molecule type" value="Genomic_DNA"/>
</dbReference>
<dbReference type="Pfam" id="PF14530">
    <property type="entry name" value="DUF4439"/>
    <property type="match status" value="1"/>
</dbReference>
<feature type="domain" description="DUF4439" evidence="1">
    <location>
        <begin position="5"/>
        <end position="131"/>
    </location>
</feature>
<keyword evidence="3" id="KW-1185">Reference proteome</keyword>
<reference evidence="3" key="1">
    <citation type="journal article" date="2019" name="Int. J. Syst. Evol. Microbiol.">
        <title>The Global Catalogue of Microorganisms (GCM) 10K type strain sequencing project: providing services to taxonomists for standard genome sequencing and annotation.</title>
        <authorList>
            <consortium name="The Broad Institute Genomics Platform"/>
            <consortium name="The Broad Institute Genome Sequencing Center for Infectious Disease"/>
            <person name="Wu L."/>
            <person name="Ma J."/>
        </authorList>
    </citation>
    <scope>NUCLEOTIDE SEQUENCE [LARGE SCALE GENOMIC DNA]</scope>
    <source>
        <strain evidence="3">JCM 18304</strain>
    </source>
</reference>
<evidence type="ECO:0000313" key="2">
    <source>
        <dbReference type="EMBL" id="GAA5181838.1"/>
    </source>
</evidence>
<gene>
    <name evidence="2" type="ORF">GCM10023322_17420</name>
</gene>
<dbReference type="CDD" id="cd00657">
    <property type="entry name" value="Ferritin_like"/>
    <property type="match status" value="1"/>
</dbReference>
<name>A0ABP9RMZ4_9ACTN</name>
<dbReference type="InterPro" id="IPR009078">
    <property type="entry name" value="Ferritin-like_SF"/>
</dbReference>
<dbReference type="InterPro" id="IPR012347">
    <property type="entry name" value="Ferritin-like"/>
</dbReference>
<dbReference type="Proteomes" id="UP001501570">
    <property type="component" value="Unassembled WGS sequence"/>
</dbReference>
<dbReference type="InterPro" id="IPR029447">
    <property type="entry name" value="DUF4439"/>
</dbReference>
<organism evidence="2 3">
    <name type="scientific">Rugosimonospora acidiphila</name>
    <dbReference type="NCBI Taxonomy" id="556531"/>
    <lineage>
        <taxon>Bacteria</taxon>
        <taxon>Bacillati</taxon>
        <taxon>Actinomycetota</taxon>
        <taxon>Actinomycetes</taxon>
        <taxon>Micromonosporales</taxon>
        <taxon>Micromonosporaceae</taxon>
        <taxon>Rugosimonospora</taxon>
    </lineage>
</organism>
<accession>A0ABP9RMZ4</accession>
<dbReference type="RefSeq" id="WP_345627761.1">
    <property type="nucleotide sequence ID" value="NZ_BAABJQ010000004.1"/>
</dbReference>
<dbReference type="SUPFAM" id="SSF47240">
    <property type="entry name" value="Ferritin-like"/>
    <property type="match status" value="1"/>
</dbReference>
<comment type="caution">
    <text evidence="2">The sequence shown here is derived from an EMBL/GenBank/DDBJ whole genome shotgun (WGS) entry which is preliminary data.</text>
</comment>